<dbReference type="NCBIfam" id="NF006056">
    <property type="entry name" value="PRK08204.1"/>
    <property type="match status" value="1"/>
</dbReference>
<dbReference type="PANTHER" id="PTHR43794:SF11">
    <property type="entry name" value="AMIDOHYDROLASE-RELATED DOMAIN-CONTAINING PROTEIN"/>
    <property type="match status" value="1"/>
</dbReference>
<dbReference type="SUPFAM" id="SSF51338">
    <property type="entry name" value="Composite domain of metallo-dependent hydrolases"/>
    <property type="match status" value="1"/>
</dbReference>
<dbReference type="Gene3D" id="3.20.20.140">
    <property type="entry name" value="Metal-dependent hydrolases"/>
    <property type="match status" value="1"/>
</dbReference>
<gene>
    <name evidence="3" type="ORF">ACFQZM_11030</name>
</gene>
<feature type="domain" description="Amidohydrolase-related" evidence="2">
    <location>
        <begin position="56"/>
        <end position="402"/>
    </location>
</feature>
<dbReference type="InterPro" id="IPR032466">
    <property type="entry name" value="Metal_Hydrolase"/>
</dbReference>
<dbReference type="PANTHER" id="PTHR43794">
    <property type="entry name" value="AMINOHYDROLASE SSNA-RELATED"/>
    <property type="match status" value="1"/>
</dbReference>
<comment type="caution">
    <text evidence="3">The sequence shown here is derived from an EMBL/GenBank/DDBJ whole genome shotgun (WGS) entry which is preliminary data.</text>
</comment>
<evidence type="ECO:0000256" key="1">
    <source>
        <dbReference type="ARBA" id="ARBA00022801"/>
    </source>
</evidence>
<organism evidence="3 4">
    <name type="scientific">Actinomadura fibrosa</name>
    <dbReference type="NCBI Taxonomy" id="111802"/>
    <lineage>
        <taxon>Bacteria</taxon>
        <taxon>Bacillati</taxon>
        <taxon>Actinomycetota</taxon>
        <taxon>Actinomycetes</taxon>
        <taxon>Streptosporangiales</taxon>
        <taxon>Thermomonosporaceae</taxon>
        <taxon>Actinomadura</taxon>
    </lineage>
</organism>
<keyword evidence="4" id="KW-1185">Reference proteome</keyword>
<dbReference type="Proteomes" id="UP001597063">
    <property type="component" value="Unassembled WGS sequence"/>
</dbReference>
<dbReference type="InterPro" id="IPR006680">
    <property type="entry name" value="Amidohydro-rel"/>
</dbReference>
<dbReference type="RefSeq" id="WP_131762366.1">
    <property type="nucleotide sequence ID" value="NZ_CAACUY010000225.1"/>
</dbReference>
<reference evidence="4" key="1">
    <citation type="journal article" date="2019" name="Int. J. Syst. Evol. Microbiol.">
        <title>The Global Catalogue of Microorganisms (GCM) 10K type strain sequencing project: providing services to taxonomists for standard genome sequencing and annotation.</title>
        <authorList>
            <consortium name="The Broad Institute Genomics Platform"/>
            <consortium name="The Broad Institute Genome Sequencing Center for Infectious Disease"/>
            <person name="Wu L."/>
            <person name="Ma J."/>
        </authorList>
    </citation>
    <scope>NUCLEOTIDE SEQUENCE [LARGE SCALE GENOMIC DNA]</scope>
    <source>
        <strain evidence="4">JCM 9371</strain>
    </source>
</reference>
<accession>A0ABW2XGC4</accession>
<dbReference type="Gene3D" id="2.30.40.10">
    <property type="entry name" value="Urease, subunit C, domain 1"/>
    <property type="match status" value="1"/>
</dbReference>
<name>A0ABW2XGC4_9ACTN</name>
<dbReference type="Pfam" id="PF01979">
    <property type="entry name" value="Amidohydro_1"/>
    <property type="match status" value="1"/>
</dbReference>
<evidence type="ECO:0000313" key="4">
    <source>
        <dbReference type="Proteomes" id="UP001597063"/>
    </source>
</evidence>
<proteinExistence type="predicted"/>
<evidence type="ECO:0000259" key="2">
    <source>
        <dbReference type="Pfam" id="PF01979"/>
    </source>
</evidence>
<keyword evidence="1" id="KW-0378">Hydrolase</keyword>
<dbReference type="EMBL" id="JBHTGP010000006">
    <property type="protein sequence ID" value="MFD0685034.1"/>
    <property type="molecule type" value="Genomic_DNA"/>
</dbReference>
<dbReference type="InterPro" id="IPR050287">
    <property type="entry name" value="MTA/SAH_deaminase"/>
</dbReference>
<dbReference type="InterPro" id="IPR011059">
    <property type="entry name" value="Metal-dep_hydrolase_composite"/>
</dbReference>
<sequence length="432" mass="44657">MTTSLLLRGGVVIDTVPAPRVLGPADVLVEDGRIAAVGPDLAAPAGAEVIDVSGRIVLPGFVDTHRHTWQAGIRAALPDTTLHGYLERVLGELSPRYRPDDVYAGTLAGALECLDSGITTVVDWAHIQLSPDHTDANIAALRDSGARAVFGYCHLGGGDLDAFTAEGTRVRRAYFDGGDGGTVTMAMAALGPELTDPERALREWRLARDLDLPVTVHMGGHGPESAERGLAFLEENALIDHPTMYVHANHYTGDALKRIAGNGGTVSATPAIEASLGIGEAVTGRARAAGVPTGLGADTVVSGPGDMFSIMRAAHMLERGRPDGAGAGFTVADVLRMATIEGAEVAGLGAVTGSMTPGKQADLVVLRTDTLGTAAVRDPIAAVVLAAETRNVDTVLAGGRVVKRDGVLRGQDMSRVLSALEASARRIGADAE</sequence>
<evidence type="ECO:0000313" key="3">
    <source>
        <dbReference type="EMBL" id="MFD0685034.1"/>
    </source>
</evidence>
<protein>
    <submittedName>
        <fullName evidence="3">Amidohydrolase family protein</fullName>
    </submittedName>
</protein>
<dbReference type="SUPFAM" id="SSF51556">
    <property type="entry name" value="Metallo-dependent hydrolases"/>
    <property type="match status" value="1"/>
</dbReference>